<keyword evidence="2" id="KW-0862">Zinc</keyword>
<dbReference type="SMART" id="SM00184">
    <property type="entry name" value="RING"/>
    <property type="match status" value="1"/>
</dbReference>
<evidence type="ECO:0000256" key="4">
    <source>
        <dbReference type="SAM" id="Coils"/>
    </source>
</evidence>
<dbReference type="InterPro" id="IPR001841">
    <property type="entry name" value="Znf_RING"/>
</dbReference>
<feature type="compositionally biased region" description="Low complexity" evidence="5">
    <location>
        <begin position="81"/>
        <end position="91"/>
    </location>
</feature>
<evidence type="ECO:0000313" key="7">
    <source>
        <dbReference type="Proteomes" id="UP000694888"/>
    </source>
</evidence>
<keyword evidence="1 3" id="KW-0863">Zinc-finger</keyword>
<dbReference type="InterPro" id="IPR013083">
    <property type="entry name" value="Znf_RING/FYVE/PHD"/>
</dbReference>
<name>A0ABM0JQ07_APLCA</name>
<evidence type="ECO:0000313" key="8">
    <source>
        <dbReference type="RefSeq" id="XP_005098844.1"/>
    </source>
</evidence>
<feature type="region of interest" description="Disordered" evidence="5">
    <location>
        <begin position="1"/>
        <end position="92"/>
    </location>
</feature>
<accession>A0ABM0JQ07</accession>
<feature type="compositionally biased region" description="Basic and acidic residues" evidence="5">
    <location>
        <begin position="36"/>
        <end position="49"/>
    </location>
</feature>
<feature type="coiled-coil region" evidence="4">
    <location>
        <begin position="325"/>
        <end position="443"/>
    </location>
</feature>
<keyword evidence="4" id="KW-0175">Coiled coil</keyword>
<dbReference type="PROSITE" id="PS50089">
    <property type="entry name" value="ZF_RING_2"/>
    <property type="match status" value="1"/>
</dbReference>
<dbReference type="GeneID" id="101859639"/>
<organism evidence="7 8">
    <name type="scientific">Aplysia californica</name>
    <name type="common">California sea hare</name>
    <dbReference type="NCBI Taxonomy" id="6500"/>
    <lineage>
        <taxon>Eukaryota</taxon>
        <taxon>Metazoa</taxon>
        <taxon>Spiralia</taxon>
        <taxon>Lophotrochozoa</taxon>
        <taxon>Mollusca</taxon>
        <taxon>Gastropoda</taxon>
        <taxon>Heterobranchia</taxon>
        <taxon>Euthyneura</taxon>
        <taxon>Tectipleura</taxon>
        <taxon>Aplysiida</taxon>
        <taxon>Aplysioidea</taxon>
        <taxon>Aplysiidae</taxon>
        <taxon>Aplysia</taxon>
    </lineage>
</organism>
<feature type="compositionally biased region" description="Low complexity" evidence="5">
    <location>
        <begin position="1"/>
        <end position="12"/>
    </location>
</feature>
<keyword evidence="1 3" id="KW-0479">Metal-binding</keyword>
<evidence type="ECO:0000256" key="2">
    <source>
        <dbReference type="ARBA" id="ARBA00022833"/>
    </source>
</evidence>
<evidence type="ECO:0000256" key="3">
    <source>
        <dbReference type="PROSITE-ProRule" id="PRU00175"/>
    </source>
</evidence>
<keyword evidence="7" id="KW-1185">Reference proteome</keyword>
<dbReference type="Proteomes" id="UP000694888">
    <property type="component" value="Unplaced"/>
</dbReference>
<dbReference type="SUPFAM" id="SSF57850">
    <property type="entry name" value="RING/U-box"/>
    <property type="match status" value="1"/>
</dbReference>
<proteinExistence type="predicted"/>
<dbReference type="InterPro" id="IPR039577">
    <property type="entry name" value="Rad18"/>
</dbReference>
<dbReference type="Gene3D" id="1.20.920.20">
    <property type="match status" value="1"/>
</dbReference>
<evidence type="ECO:0000256" key="1">
    <source>
        <dbReference type="ARBA" id="ARBA00022771"/>
    </source>
</evidence>
<evidence type="ECO:0000256" key="5">
    <source>
        <dbReference type="SAM" id="MobiDB-lite"/>
    </source>
</evidence>
<gene>
    <name evidence="8" type="primary">LOC101859639</name>
</gene>
<protein>
    <submittedName>
        <fullName evidence="8">Uncharacterized protein LOC101859639</fullName>
    </submittedName>
</protein>
<dbReference type="PANTHER" id="PTHR14134">
    <property type="entry name" value="E3 UBIQUITIN-PROTEIN LIGASE RAD18"/>
    <property type="match status" value="1"/>
</dbReference>
<feature type="compositionally biased region" description="Basic and acidic residues" evidence="5">
    <location>
        <begin position="16"/>
        <end position="29"/>
    </location>
</feature>
<feature type="domain" description="RING-type" evidence="6">
    <location>
        <begin position="223"/>
        <end position="262"/>
    </location>
</feature>
<dbReference type="RefSeq" id="XP_005098844.1">
    <property type="nucleotide sequence ID" value="XM_005098787.3"/>
</dbReference>
<reference evidence="8" key="1">
    <citation type="submission" date="2025-08" db="UniProtKB">
        <authorList>
            <consortium name="RefSeq"/>
        </authorList>
    </citation>
    <scope>IDENTIFICATION</scope>
</reference>
<sequence length="443" mass="49592">MPASSSAGSASASRKKKEDVAEKVREIKQRQQNWLKQREQTKHSDELGAKSKVQQNGSQVKLVRPQKVPSGKKTQQNLPASSSNISSNKTTSDVKDKFKLWRTARAQRQPSKDDGDFNDCTSIRSGAESELERLISPELETVRQPVAEENFDDLANQIAERVKGDLGLEQNGLHLSPIPSAAYHTDGESSNDHTWNSSRCKTFTREVPTFNHLGTSGLTSHTCTVCKKLMLSSSHIPMMVIPCGHTLCKSCSEGRSYCPSCDCPVVSLTVNIMLQQVIQEYHAHPKASSSHNNDTQDEITVDIVSPGGRNYSPGKYVEDNRRNRMASYKKQLVSLQTRHEVLSNEHDSLSEKREKVNKSLHHEQTQVQNIRKQEEEVSRSISELQERLGALQEHRQQYEVKVSELQDESSEVDGKVHLLSSTLASLNREIEKVKLLAEGEADN</sequence>
<dbReference type="PANTHER" id="PTHR14134:SF3">
    <property type="entry name" value="RING-CH-TYPE DOMAIN-CONTAINING PROTEIN"/>
    <property type="match status" value="1"/>
</dbReference>
<dbReference type="CDD" id="cd16449">
    <property type="entry name" value="RING-HC"/>
    <property type="match status" value="1"/>
</dbReference>
<evidence type="ECO:0000259" key="6">
    <source>
        <dbReference type="PROSITE" id="PS50089"/>
    </source>
</evidence>
<dbReference type="Gene3D" id="3.30.40.10">
    <property type="entry name" value="Zinc/RING finger domain, C3HC4 (zinc finger)"/>
    <property type="match status" value="1"/>
</dbReference>